<reference evidence="2 3" key="1">
    <citation type="submission" date="2017-03" db="EMBL/GenBank/DDBJ databases">
        <title>An alternative strategy for trypanosome survival in the mammalian bloodstream revealed through genome and transcriptome analysis of the ubiquitous bovine parasite Trypanosoma (Megatrypanum) theileri.</title>
        <authorList>
            <person name="Kelly S."/>
            <person name="Ivens A."/>
            <person name="Mott A."/>
            <person name="O'Neill E."/>
            <person name="Emms D."/>
            <person name="Macleod O."/>
            <person name="Voorheis P."/>
            <person name="Matthews J."/>
            <person name="Matthews K."/>
            <person name="Carrington M."/>
        </authorList>
    </citation>
    <scope>NUCLEOTIDE SEQUENCE [LARGE SCALE GENOMIC DNA]</scope>
    <source>
        <strain evidence="2">Edinburgh</strain>
    </source>
</reference>
<dbReference type="VEuPathDB" id="TriTrypDB:TM35_000591130"/>
<dbReference type="AlphaFoldDB" id="A0A1X0NGK1"/>
<dbReference type="EMBL" id="NBCO01000059">
    <property type="protein sequence ID" value="ORC83721.1"/>
    <property type="molecule type" value="Genomic_DNA"/>
</dbReference>
<proteinExistence type="predicted"/>
<gene>
    <name evidence="2" type="ORF">TM35_000591130</name>
</gene>
<protein>
    <submittedName>
        <fullName evidence="2">Uncharacterized protein</fullName>
    </submittedName>
</protein>
<dbReference type="Proteomes" id="UP000192257">
    <property type="component" value="Unassembled WGS sequence"/>
</dbReference>
<dbReference type="RefSeq" id="XP_028877787.1">
    <property type="nucleotide sequence ID" value="XM_029030917.1"/>
</dbReference>
<name>A0A1X0NGK1_9TRYP</name>
<dbReference type="GeneID" id="39990697"/>
<evidence type="ECO:0000256" key="1">
    <source>
        <dbReference type="SAM" id="MobiDB-lite"/>
    </source>
</evidence>
<keyword evidence="3" id="KW-1185">Reference proteome</keyword>
<organism evidence="2 3">
    <name type="scientific">Trypanosoma theileri</name>
    <dbReference type="NCBI Taxonomy" id="67003"/>
    <lineage>
        <taxon>Eukaryota</taxon>
        <taxon>Discoba</taxon>
        <taxon>Euglenozoa</taxon>
        <taxon>Kinetoplastea</taxon>
        <taxon>Metakinetoplastina</taxon>
        <taxon>Trypanosomatida</taxon>
        <taxon>Trypanosomatidae</taxon>
        <taxon>Trypanosoma</taxon>
    </lineage>
</organism>
<dbReference type="OrthoDB" id="277948at2759"/>
<feature type="compositionally biased region" description="Acidic residues" evidence="1">
    <location>
        <begin position="99"/>
        <end position="121"/>
    </location>
</feature>
<comment type="caution">
    <text evidence="2">The sequence shown here is derived from an EMBL/GenBank/DDBJ whole genome shotgun (WGS) entry which is preliminary data.</text>
</comment>
<sequence>MEPREHRSITPEQQLQIIKTILTLRSLGDAEASEKLRARVRRSLLQSESDEEAIASAEQLLRRYTKAVKKLDGSYERERELKRRRSEMLAMRASKFVDDQAESGDDSEENNEDESENNDEK</sequence>
<evidence type="ECO:0000313" key="2">
    <source>
        <dbReference type="EMBL" id="ORC83721.1"/>
    </source>
</evidence>
<feature type="region of interest" description="Disordered" evidence="1">
    <location>
        <begin position="75"/>
        <end position="121"/>
    </location>
</feature>
<accession>A0A1X0NGK1</accession>
<evidence type="ECO:0000313" key="3">
    <source>
        <dbReference type="Proteomes" id="UP000192257"/>
    </source>
</evidence>